<dbReference type="AlphaFoldDB" id="L1NEY6"/>
<evidence type="ECO:0000313" key="2">
    <source>
        <dbReference type="Proteomes" id="UP000010408"/>
    </source>
</evidence>
<gene>
    <name evidence="1" type="ORF">HMPREF9134_00837</name>
</gene>
<sequence>MEFEGKYYWTLEELIDALGSDEFNRLNDEGAFGYTQWLPDLYDGLVYAEEFFSKEALSALTIQTFSPD</sequence>
<organism evidence="1 2">
    <name type="scientific">Porphyromonas catoniae F0037</name>
    <dbReference type="NCBI Taxonomy" id="1127696"/>
    <lineage>
        <taxon>Bacteria</taxon>
        <taxon>Pseudomonadati</taxon>
        <taxon>Bacteroidota</taxon>
        <taxon>Bacteroidia</taxon>
        <taxon>Bacteroidales</taxon>
        <taxon>Porphyromonadaceae</taxon>
        <taxon>Porphyromonas</taxon>
    </lineage>
</organism>
<proteinExistence type="predicted"/>
<dbReference type="PATRIC" id="fig|1127696.3.peg.755"/>
<dbReference type="Proteomes" id="UP000010408">
    <property type="component" value="Unassembled WGS sequence"/>
</dbReference>
<protein>
    <submittedName>
        <fullName evidence="1">Uncharacterized protein</fullName>
    </submittedName>
</protein>
<dbReference type="RefSeq" id="WP_005469137.1">
    <property type="nucleotide sequence ID" value="NZ_KB291045.1"/>
</dbReference>
<dbReference type="STRING" id="1127696.HMPREF9134_00837"/>
<evidence type="ECO:0000313" key="1">
    <source>
        <dbReference type="EMBL" id="EKY01777.1"/>
    </source>
</evidence>
<dbReference type="EMBL" id="AMEQ01000024">
    <property type="protein sequence ID" value="EKY01777.1"/>
    <property type="molecule type" value="Genomic_DNA"/>
</dbReference>
<dbReference type="HOGENOM" id="CLU_2790417_0_0_10"/>
<accession>L1NEY6</accession>
<name>L1NEY6_9PORP</name>
<reference evidence="1 2" key="1">
    <citation type="submission" date="2012-05" db="EMBL/GenBank/DDBJ databases">
        <authorList>
            <person name="Weinstock G."/>
            <person name="Sodergren E."/>
            <person name="Lobos E.A."/>
            <person name="Fulton L."/>
            <person name="Fulton R."/>
            <person name="Courtney L."/>
            <person name="Fronick C."/>
            <person name="O'Laughlin M."/>
            <person name="Godfrey J."/>
            <person name="Wilson R.M."/>
            <person name="Miner T."/>
            <person name="Farmer C."/>
            <person name="Delehaunty K."/>
            <person name="Cordes M."/>
            <person name="Minx P."/>
            <person name="Tomlinson C."/>
            <person name="Chen J."/>
            <person name="Wollam A."/>
            <person name="Pepin K.H."/>
            <person name="Bhonagiri V."/>
            <person name="Zhang X."/>
            <person name="Suruliraj S."/>
            <person name="Warren W."/>
            <person name="Mitreva M."/>
            <person name="Mardis E.R."/>
            <person name="Wilson R.K."/>
        </authorList>
    </citation>
    <scope>NUCLEOTIDE SEQUENCE [LARGE SCALE GENOMIC DNA]</scope>
    <source>
        <strain evidence="1 2">F0037</strain>
    </source>
</reference>
<comment type="caution">
    <text evidence="1">The sequence shown here is derived from an EMBL/GenBank/DDBJ whole genome shotgun (WGS) entry which is preliminary data.</text>
</comment>